<accession>A0A9Q1H0M9</accession>
<protein>
    <submittedName>
        <fullName evidence="2">Uncharacterized protein</fullName>
    </submittedName>
</protein>
<keyword evidence="3" id="KW-1185">Reference proteome</keyword>
<comment type="caution">
    <text evidence="2">The sequence shown here is derived from an EMBL/GenBank/DDBJ whole genome shotgun (WGS) entry which is preliminary data.</text>
</comment>
<organism evidence="2 3">
    <name type="scientific">Carnegiea gigantea</name>
    <dbReference type="NCBI Taxonomy" id="171969"/>
    <lineage>
        <taxon>Eukaryota</taxon>
        <taxon>Viridiplantae</taxon>
        <taxon>Streptophyta</taxon>
        <taxon>Embryophyta</taxon>
        <taxon>Tracheophyta</taxon>
        <taxon>Spermatophyta</taxon>
        <taxon>Magnoliopsida</taxon>
        <taxon>eudicotyledons</taxon>
        <taxon>Gunneridae</taxon>
        <taxon>Pentapetalae</taxon>
        <taxon>Caryophyllales</taxon>
        <taxon>Cactineae</taxon>
        <taxon>Cactaceae</taxon>
        <taxon>Cactoideae</taxon>
        <taxon>Echinocereeae</taxon>
        <taxon>Carnegiea</taxon>
    </lineage>
</organism>
<proteinExistence type="predicted"/>
<dbReference type="Proteomes" id="UP001153076">
    <property type="component" value="Unassembled WGS sequence"/>
</dbReference>
<feature type="region of interest" description="Disordered" evidence="1">
    <location>
        <begin position="193"/>
        <end position="239"/>
    </location>
</feature>
<dbReference type="PANTHER" id="PTHR48464:SF1">
    <property type="entry name" value="MYB_SANT-LIKE DOMAIN-CONTAINING PROTEIN"/>
    <property type="match status" value="1"/>
</dbReference>
<evidence type="ECO:0000313" key="2">
    <source>
        <dbReference type="EMBL" id="KAJ8428048.1"/>
    </source>
</evidence>
<dbReference type="EMBL" id="JAKOGI010001060">
    <property type="protein sequence ID" value="KAJ8428048.1"/>
    <property type="molecule type" value="Genomic_DNA"/>
</dbReference>
<evidence type="ECO:0000313" key="3">
    <source>
        <dbReference type="Proteomes" id="UP001153076"/>
    </source>
</evidence>
<feature type="compositionally biased region" description="Low complexity" evidence="1">
    <location>
        <begin position="39"/>
        <end position="48"/>
    </location>
</feature>
<dbReference type="AlphaFoldDB" id="A0A9Q1H0M9"/>
<gene>
    <name evidence="2" type="ORF">Cgig2_024100</name>
</gene>
<feature type="region of interest" description="Disordered" evidence="1">
    <location>
        <begin position="28"/>
        <end position="92"/>
    </location>
</feature>
<feature type="compositionally biased region" description="Polar residues" evidence="1">
    <location>
        <begin position="67"/>
        <end position="87"/>
    </location>
</feature>
<evidence type="ECO:0000256" key="1">
    <source>
        <dbReference type="SAM" id="MobiDB-lite"/>
    </source>
</evidence>
<dbReference type="OrthoDB" id="1746344at2759"/>
<reference evidence="2" key="1">
    <citation type="submission" date="2022-04" db="EMBL/GenBank/DDBJ databases">
        <title>Carnegiea gigantea Genome sequencing and assembly v2.</title>
        <authorList>
            <person name="Copetti D."/>
            <person name="Sanderson M.J."/>
            <person name="Burquez A."/>
            <person name="Wojciechowski M.F."/>
        </authorList>
    </citation>
    <scope>NUCLEOTIDE SEQUENCE</scope>
    <source>
        <strain evidence="2">SGP5-SGP5p</strain>
        <tissue evidence="2">Aerial part</tissue>
    </source>
</reference>
<feature type="compositionally biased region" description="Acidic residues" evidence="1">
    <location>
        <begin position="201"/>
        <end position="212"/>
    </location>
</feature>
<feature type="compositionally biased region" description="Polar residues" evidence="1">
    <location>
        <begin position="213"/>
        <end position="222"/>
    </location>
</feature>
<dbReference type="PANTHER" id="PTHR48464">
    <property type="match status" value="1"/>
</dbReference>
<name>A0A9Q1H0M9_9CARY</name>
<sequence length="292" mass="32975">MFIKAKIIAYLLHGNDVLDVKAHTCHMTNTAPPPPQPQPSATLSSSSLTFCRQPSKMPPPRRRYSRMEQSQNSQGGSRMDVSQSSQIGKGRNKRFWTKEEEWALVHGLLEDEYNVLMEMFHTSGFTWDDTTKMIKCERQSNDDFCKNHKHAKGLWGVPFPFLDELGKIFGADRATGASCEDYVEAMDNLHNDNKAINLDKDGEDEEEEEDESVQSAQPSPQLSKRARKEKTSMGKGKKRMSEVIDLTSTFTNVSSNISGFMSGMNSHLEIITSAFTTTQQHEQVILARELHL</sequence>